<organism evidence="1 2">
    <name type="scientific">Meganyctiphanes norvegica</name>
    <name type="common">Northern krill</name>
    <name type="synonym">Thysanopoda norvegica</name>
    <dbReference type="NCBI Taxonomy" id="48144"/>
    <lineage>
        <taxon>Eukaryota</taxon>
        <taxon>Metazoa</taxon>
        <taxon>Ecdysozoa</taxon>
        <taxon>Arthropoda</taxon>
        <taxon>Crustacea</taxon>
        <taxon>Multicrustacea</taxon>
        <taxon>Malacostraca</taxon>
        <taxon>Eumalacostraca</taxon>
        <taxon>Eucarida</taxon>
        <taxon>Euphausiacea</taxon>
        <taxon>Euphausiidae</taxon>
        <taxon>Meganyctiphanes</taxon>
    </lineage>
</organism>
<evidence type="ECO:0000313" key="1">
    <source>
        <dbReference type="EMBL" id="CAL4246558.1"/>
    </source>
</evidence>
<sequence>MHHCFIIWYFYLKRYTSSSILQAYNFNVPMLPDLESGEIVQVQVSFYFLLNEKKWVHIIGGEYDILAKTTEDKTTNYLYLQHPYMKITQFLFEVLTILKQ</sequence>
<reference evidence="1 2" key="1">
    <citation type="submission" date="2024-05" db="EMBL/GenBank/DDBJ databases">
        <authorList>
            <person name="Wallberg A."/>
        </authorList>
    </citation>
    <scope>NUCLEOTIDE SEQUENCE [LARGE SCALE GENOMIC DNA]</scope>
</reference>
<accession>A0AAV2SUU1</accession>
<keyword evidence="2" id="KW-1185">Reference proteome</keyword>
<gene>
    <name evidence="1" type="ORF">MNOR_LOCUS41223</name>
</gene>
<evidence type="ECO:0000313" key="2">
    <source>
        <dbReference type="Proteomes" id="UP001497623"/>
    </source>
</evidence>
<dbReference type="EMBL" id="CAXKWB010144643">
    <property type="protein sequence ID" value="CAL4246558.1"/>
    <property type="molecule type" value="Genomic_DNA"/>
</dbReference>
<proteinExistence type="predicted"/>
<dbReference type="AlphaFoldDB" id="A0AAV2SUU1"/>
<protein>
    <submittedName>
        <fullName evidence="1">Uncharacterized protein</fullName>
    </submittedName>
</protein>
<comment type="caution">
    <text evidence="1">The sequence shown here is derived from an EMBL/GenBank/DDBJ whole genome shotgun (WGS) entry which is preliminary data.</text>
</comment>
<dbReference type="Proteomes" id="UP001497623">
    <property type="component" value="Unassembled WGS sequence"/>
</dbReference>
<name>A0AAV2SUU1_MEGNR</name>